<dbReference type="FunCoup" id="A0A4S2MTM0">
    <property type="interactions" value="666"/>
</dbReference>
<keyword evidence="7" id="KW-0560">Oxidoreductase</keyword>
<keyword evidence="5" id="KW-0819">tRNA processing</keyword>
<feature type="domain" description="DUS-like FMN-binding" evidence="19">
    <location>
        <begin position="58"/>
        <end position="317"/>
    </location>
</feature>
<gene>
    <name evidence="20" type="ORF">EX30DRAFT_341959</name>
</gene>
<evidence type="ECO:0000256" key="17">
    <source>
        <dbReference type="ARBA" id="ARBA00049467"/>
    </source>
</evidence>
<keyword evidence="6" id="KW-0521">NADP</keyword>
<comment type="cofactor">
    <cofactor evidence="1">
        <name>FMN</name>
        <dbReference type="ChEBI" id="CHEBI:58210"/>
    </cofactor>
</comment>
<dbReference type="GO" id="GO:0017150">
    <property type="term" value="F:tRNA dihydrouridine synthase activity"/>
    <property type="evidence" value="ECO:0007669"/>
    <property type="project" value="InterPro"/>
</dbReference>
<dbReference type="GO" id="GO:0006397">
    <property type="term" value="P:mRNA processing"/>
    <property type="evidence" value="ECO:0007669"/>
    <property type="project" value="UniProtKB-KW"/>
</dbReference>
<evidence type="ECO:0000256" key="12">
    <source>
        <dbReference type="ARBA" id="ARBA00047287"/>
    </source>
</evidence>
<evidence type="ECO:0000256" key="2">
    <source>
        <dbReference type="ARBA" id="ARBA00022630"/>
    </source>
</evidence>
<evidence type="ECO:0000256" key="4">
    <source>
        <dbReference type="ARBA" id="ARBA00022664"/>
    </source>
</evidence>
<dbReference type="EMBL" id="ML220128">
    <property type="protein sequence ID" value="TGZ79858.1"/>
    <property type="molecule type" value="Genomic_DNA"/>
</dbReference>
<comment type="similarity">
    <text evidence="9">Belongs to the Dus family. Dus1 subfamily.</text>
</comment>
<dbReference type="STRING" id="341454.A0A4S2MTM0"/>
<evidence type="ECO:0000256" key="15">
    <source>
        <dbReference type="ARBA" id="ARBA00048934"/>
    </source>
</evidence>
<evidence type="ECO:0000256" key="16">
    <source>
        <dbReference type="ARBA" id="ARBA00049447"/>
    </source>
</evidence>
<evidence type="ECO:0000313" key="20">
    <source>
        <dbReference type="EMBL" id="TGZ79858.1"/>
    </source>
</evidence>
<feature type="compositionally biased region" description="Polar residues" evidence="18">
    <location>
        <begin position="1"/>
        <end position="13"/>
    </location>
</feature>
<evidence type="ECO:0000256" key="18">
    <source>
        <dbReference type="SAM" id="MobiDB-lite"/>
    </source>
</evidence>
<accession>A0A4S2MTM0</accession>
<evidence type="ECO:0000256" key="6">
    <source>
        <dbReference type="ARBA" id="ARBA00022857"/>
    </source>
</evidence>
<comment type="catalytic activity">
    <reaction evidence="15">
        <text>5,6-dihydrouridine(16) in tRNA + NAD(+) = uridine(16) in tRNA + NADH + H(+)</text>
        <dbReference type="Rhea" id="RHEA:53380"/>
        <dbReference type="Rhea" id="RHEA-COMP:13543"/>
        <dbReference type="Rhea" id="RHEA-COMP:13544"/>
        <dbReference type="ChEBI" id="CHEBI:15378"/>
        <dbReference type="ChEBI" id="CHEBI:57540"/>
        <dbReference type="ChEBI" id="CHEBI:57945"/>
        <dbReference type="ChEBI" id="CHEBI:65315"/>
        <dbReference type="ChEBI" id="CHEBI:74443"/>
        <dbReference type="EC" id="1.3.1.88"/>
    </reaction>
    <physiologicalReaction direction="right-to-left" evidence="15">
        <dbReference type="Rhea" id="RHEA:53382"/>
    </physiologicalReaction>
</comment>
<keyword evidence="21" id="KW-1185">Reference proteome</keyword>
<comment type="catalytic activity">
    <reaction evidence="16">
        <text>a 5,6-dihydrouridine in mRNA + NADP(+) = a uridine in mRNA + NADPH + H(+)</text>
        <dbReference type="Rhea" id="RHEA:69855"/>
        <dbReference type="Rhea" id="RHEA-COMP:14658"/>
        <dbReference type="Rhea" id="RHEA-COMP:17789"/>
        <dbReference type="ChEBI" id="CHEBI:15378"/>
        <dbReference type="ChEBI" id="CHEBI:57783"/>
        <dbReference type="ChEBI" id="CHEBI:58349"/>
        <dbReference type="ChEBI" id="CHEBI:65315"/>
        <dbReference type="ChEBI" id="CHEBI:74443"/>
    </reaction>
    <physiologicalReaction direction="right-to-left" evidence="16">
        <dbReference type="Rhea" id="RHEA:69857"/>
    </physiologicalReaction>
</comment>
<comment type="catalytic activity">
    <reaction evidence="17">
        <text>5,6-dihydrouridine(17) in tRNA + NADP(+) = uridine(17) in tRNA + NADPH + H(+)</text>
        <dbReference type="Rhea" id="RHEA:53368"/>
        <dbReference type="Rhea" id="RHEA-COMP:13541"/>
        <dbReference type="Rhea" id="RHEA-COMP:13542"/>
        <dbReference type="ChEBI" id="CHEBI:15378"/>
        <dbReference type="ChEBI" id="CHEBI:57783"/>
        <dbReference type="ChEBI" id="CHEBI:58349"/>
        <dbReference type="ChEBI" id="CHEBI:65315"/>
        <dbReference type="ChEBI" id="CHEBI:74443"/>
        <dbReference type="EC" id="1.3.1.88"/>
    </reaction>
    <physiologicalReaction direction="right-to-left" evidence="17">
        <dbReference type="Rhea" id="RHEA:53370"/>
    </physiologicalReaction>
</comment>
<comment type="catalytic activity">
    <reaction evidence="12">
        <text>5,6-dihydrouridine(17) in tRNA + NAD(+) = uridine(17) in tRNA + NADH + H(+)</text>
        <dbReference type="Rhea" id="RHEA:53372"/>
        <dbReference type="Rhea" id="RHEA-COMP:13541"/>
        <dbReference type="Rhea" id="RHEA-COMP:13542"/>
        <dbReference type="ChEBI" id="CHEBI:15378"/>
        <dbReference type="ChEBI" id="CHEBI:57540"/>
        <dbReference type="ChEBI" id="CHEBI:57945"/>
        <dbReference type="ChEBI" id="CHEBI:65315"/>
        <dbReference type="ChEBI" id="CHEBI:74443"/>
        <dbReference type="EC" id="1.3.1.88"/>
    </reaction>
    <physiologicalReaction direction="right-to-left" evidence="12">
        <dbReference type="Rhea" id="RHEA:53374"/>
    </physiologicalReaction>
</comment>
<name>A0A4S2MTM0_9PEZI</name>
<evidence type="ECO:0000256" key="14">
    <source>
        <dbReference type="ARBA" id="ARBA00048342"/>
    </source>
</evidence>
<dbReference type="GO" id="GO:0050660">
    <property type="term" value="F:flavin adenine dinucleotide binding"/>
    <property type="evidence" value="ECO:0007669"/>
    <property type="project" value="InterPro"/>
</dbReference>
<feature type="region of interest" description="Disordered" evidence="18">
    <location>
        <begin position="471"/>
        <end position="491"/>
    </location>
</feature>
<dbReference type="InterPro" id="IPR018517">
    <property type="entry name" value="tRNA_hU_synthase_CS"/>
</dbReference>
<evidence type="ECO:0000256" key="10">
    <source>
        <dbReference type="ARBA" id="ARBA00038890"/>
    </source>
</evidence>
<keyword evidence="2" id="KW-0285">Flavoprotein</keyword>
<comment type="catalytic activity">
    <reaction evidence="14">
        <text>a 5,6-dihydrouridine in mRNA + NAD(+) = a uridine in mRNA + NADH + H(+)</text>
        <dbReference type="Rhea" id="RHEA:69851"/>
        <dbReference type="Rhea" id="RHEA-COMP:14658"/>
        <dbReference type="Rhea" id="RHEA-COMP:17789"/>
        <dbReference type="ChEBI" id="CHEBI:15378"/>
        <dbReference type="ChEBI" id="CHEBI:57540"/>
        <dbReference type="ChEBI" id="CHEBI:57945"/>
        <dbReference type="ChEBI" id="CHEBI:65315"/>
        <dbReference type="ChEBI" id="CHEBI:74443"/>
    </reaction>
    <physiologicalReaction direction="right-to-left" evidence="14">
        <dbReference type="Rhea" id="RHEA:69853"/>
    </physiologicalReaction>
</comment>
<dbReference type="CDD" id="cd02801">
    <property type="entry name" value="DUS_like_FMN"/>
    <property type="match status" value="1"/>
</dbReference>
<dbReference type="InterPro" id="IPR013785">
    <property type="entry name" value="Aldolase_TIM"/>
</dbReference>
<dbReference type="Gene3D" id="3.20.20.70">
    <property type="entry name" value="Aldolase class I"/>
    <property type="match status" value="1"/>
</dbReference>
<dbReference type="Pfam" id="PF01207">
    <property type="entry name" value="Dus"/>
    <property type="match status" value="1"/>
</dbReference>
<evidence type="ECO:0000256" key="5">
    <source>
        <dbReference type="ARBA" id="ARBA00022694"/>
    </source>
</evidence>
<keyword evidence="8" id="KW-0520">NAD</keyword>
<dbReference type="PROSITE" id="PS01136">
    <property type="entry name" value="UPF0034"/>
    <property type="match status" value="1"/>
</dbReference>
<dbReference type="Proteomes" id="UP000298138">
    <property type="component" value="Unassembled WGS sequence"/>
</dbReference>
<evidence type="ECO:0000256" key="9">
    <source>
        <dbReference type="ARBA" id="ARBA00038313"/>
    </source>
</evidence>
<evidence type="ECO:0000259" key="19">
    <source>
        <dbReference type="Pfam" id="PF01207"/>
    </source>
</evidence>
<evidence type="ECO:0000256" key="3">
    <source>
        <dbReference type="ARBA" id="ARBA00022643"/>
    </source>
</evidence>
<comment type="function">
    <text evidence="11">Catalyzes the synthesis of dihydrouridine, a modified base found in the D-loop of most tRNAs. Specifically modifies U47 in cytoplasmic tRNAs. Catalyzes the synthesis of dihydrouridine in some mRNAs, thereby affecting their translation.</text>
</comment>
<organism evidence="20 21">
    <name type="scientific">Ascodesmis nigricans</name>
    <dbReference type="NCBI Taxonomy" id="341454"/>
    <lineage>
        <taxon>Eukaryota</taxon>
        <taxon>Fungi</taxon>
        <taxon>Dikarya</taxon>
        <taxon>Ascomycota</taxon>
        <taxon>Pezizomycotina</taxon>
        <taxon>Pezizomycetes</taxon>
        <taxon>Pezizales</taxon>
        <taxon>Ascodesmidaceae</taxon>
        <taxon>Ascodesmis</taxon>
    </lineage>
</organism>
<dbReference type="EC" id="1.3.1.88" evidence="10"/>
<feature type="region of interest" description="Disordered" evidence="18">
    <location>
        <begin position="1"/>
        <end position="31"/>
    </location>
</feature>
<evidence type="ECO:0000313" key="21">
    <source>
        <dbReference type="Proteomes" id="UP000298138"/>
    </source>
</evidence>
<protein>
    <recommendedName>
        <fullName evidence="10">tRNA-dihydrouridine(16/17) synthase [NAD(P)(+)]</fullName>
        <ecNumber evidence="10">1.3.1.88</ecNumber>
    </recommendedName>
</protein>
<evidence type="ECO:0000256" key="11">
    <source>
        <dbReference type="ARBA" id="ARBA00045934"/>
    </source>
</evidence>
<comment type="catalytic activity">
    <reaction evidence="13">
        <text>5,6-dihydrouridine(16) in tRNA + NADP(+) = uridine(16) in tRNA + NADPH + H(+)</text>
        <dbReference type="Rhea" id="RHEA:53376"/>
        <dbReference type="Rhea" id="RHEA-COMP:13543"/>
        <dbReference type="Rhea" id="RHEA-COMP:13544"/>
        <dbReference type="ChEBI" id="CHEBI:15378"/>
        <dbReference type="ChEBI" id="CHEBI:57783"/>
        <dbReference type="ChEBI" id="CHEBI:58349"/>
        <dbReference type="ChEBI" id="CHEBI:65315"/>
        <dbReference type="ChEBI" id="CHEBI:74443"/>
        <dbReference type="EC" id="1.3.1.88"/>
    </reaction>
    <physiologicalReaction direction="right-to-left" evidence="13">
        <dbReference type="Rhea" id="RHEA:53378"/>
    </physiologicalReaction>
</comment>
<dbReference type="SUPFAM" id="SSF51395">
    <property type="entry name" value="FMN-linked oxidoreductases"/>
    <property type="match status" value="1"/>
</dbReference>
<dbReference type="InParanoid" id="A0A4S2MTM0"/>
<proteinExistence type="inferred from homology"/>
<reference evidence="20 21" key="1">
    <citation type="submission" date="2019-04" db="EMBL/GenBank/DDBJ databases">
        <title>Comparative genomics and transcriptomics to analyze fruiting body development in filamentous ascomycetes.</title>
        <authorList>
            <consortium name="DOE Joint Genome Institute"/>
            <person name="Lutkenhaus R."/>
            <person name="Traeger S."/>
            <person name="Breuer J."/>
            <person name="Kuo A."/>
            <person name="Lipzen A."/>
            <person name="Pangilinan J."/>
            <person name="Dilworth D."/>
            <person name="Sandor L."/>
            <person name="Poggeler S."/>
            <person name="Barry K."/>
            <person name="Grigoriev I.V."/>
            <person name="Nowrousian M."/>
        </authorList>
    </citation>
    <scope>NUCLEOTIDE SEQUENCE [LARGE SCALE GENOMIC DNA]</scope>
    <source>
        <strain evidence="20 21">CBS 389.68</strain>
    </source>
</reference>
<dbReference type="OrthoDB" id="272303at2759"/>
<keyword evidence="3" id="KW-0288">FMN</keyword>
<evidence type="ECO:0000256" key="13">
    <source>
        <dbReference type="ARBA" id="ARBA00047652"/>
    </source>
</evidence>
<evidence type="ECO:0000256" key="8">
    <source>
        <dbReference type="ARBA" id="ARBA00023027"/>
    </source>
</evidence>
<evidence type="ECO:0000256" key="7">
    <source>
        <dbReference type="ARBA" id="ARBA00023002"/>
    </source>
</evidence>
<dbReference type="PANTHER" id="PTHR11082">
    <property type="entry name" value="TRNA-DIHYDROURIDINE SYNTHASE"/>
    <property type="match status" value="1"/>
</dbReference>
<evidence type="ECO:0000256" key="1">
    <source>
        <dbReference type="ARBA" id="ARBA00001917"/>
    </source>
</evidence>
<dbReference type="PANTHER" id="PTHR11082:SF5">
    <property type="entry name" value="TRNA-DIHYDROURIDINE(16_17) SYNTHASE [NAD(P)(+)]-LIKE"/>
    <property type="match status" value="1"/>
</dbReference>
<sequence length="537" mass="60410">MAISSATDPSATPTAELPPDLPPQPIQTAPVLTNNEPKHEKLLGREFWESIGSPTTIVAPMVEQSELAWRLLSRQHSPPSTLCYTPMFHSRLFATTPVYRNQSFNTSLDGHTSTGDRPLFLQFCSNDPNDLLSAAQHIETNVDAVDLNLGCPQGIAKKGHYGSFLQEDWPLITSLISTLHQNLRIPVTAKIRILETKERSLEYAKMVVAAGATVVTVHGRQRHQKGHNTGLADWSVLKYIRDNLPREIVMFANGNILWREDIDRCLVETGVDGVMSAEGNLYNPALFLPVSSSWNARFPRMDHIGREYFDIIRHQILPHTALGELQQQPKHARGRKKLNEVLKDPNLTAIKSHLFKIFHSLLPRFPEIRNLVGRASTRNLDNPLKEYDEAMDLIAAEIEKELERNPETVDKNGEWVGPDTLLAEDEVVDPENAENGFVVVRDGKRYRRRVPWYRCQPYVRPLPEEAYKKGAMTARGQKTTHGGVRKADDEAESGEVVERVVKKVKTGEEVLEEEIKDAGEVMEAEVDEKVKDQLVAG</sequence>
<dbReference type="AlphaFoldDB" id="A0A4S2MTM0"/>
<keyword evidence="4" id="KW-0507">mRNA processing</keyword>
<dbReference type="InterPro" id="IPR035587">
    <property type="entry name" value="DUS-like_FMN-bd"/>
</dbReference>